<feature type="non-terminal residue" evidence="1">
    <location>
        <position position="48"/>
    </location>
</feature>
<dbReference type="Proteomes" id="UP000789901">
    <property type="component" value="Unassembled WGS sequence"/>
</dbReference>
<reference evidence="1 2" key="1">
    <citation type="submission" date="2021-06" db="EMBL/GenBank/DDBJ databases">
        <authorList>
            <person name="Kallberg Y."/>
            <person name="Tangrot J."/>
            <person name="Rosling A."/>
        </authorList>
    </citation>
    <scope>NUCLEOTIDE SEQUENCE [LARGE SCALE GENOMIC DNA]</scope>
    <source>
        <strain evidence="1 2">120-4 pot B 10/14</strain>
    </source>
</reference>
<organism evidence="1 2">
    <name type="scientific">Gigaspora margarita</name>
    <dbReference type="NCBI Taxonomy" id="4874"/>
    <lineage>
        <taxon>Eukaryota</taxon>
        <taxon>Fungi</taxon>
        <taxon>Fungi incertae sedis</taxon>
        <taxon>Mucoromycota</taxon>
        <taxon>Glomeromycotina</taxon>
        <taxon>Glomeromycetes</taxon>
        <taxon>Diversisporales</taxon>
        <taxon>Gigasporaceae</taxon>
        <taxon>Gigaspora</taxon>
    </lineage>
</organism>
<proteinExistence type="predicted"/>
<dbReference type="EMBL" id="CAJVQB010066885">
    <property type="protein sequence ID" value="CAG8841791.1"/>
    <property type="molecule type" value="Genomic_DNA"/>
</dbReference>
<protein>
    <submittedName>
        <fullName evidence="1">45379_t:CDS:1</fullName>
    </submittedName>
</protein>
<gene>
    <name evidence="1" type="ORF">GMARGA_LOCUS35631</name>
</gene>
<evidence type="ECO:0000313" key="2">
    <source>
        <dbReference type="Proteomes" id="UP000789901"/>
    </source>
</evidence>
<keyword evidence="2" id="KW-1185">Reference proteome</keyword>
<feature type="non-terminal residue" evidence="1">
    <location>
        <position position="1"/>
    </location>
</feature>
<sequence>IAIKAQPVLRDILIDNNIQVIQFYEYIKPYLETELKIKYNRYEYQSHE</sequence>
<evidence type="ECO:0000313" key="1">
    <source>
        <dbReference type="EMBL" id="CAG8841791.1"/>
    </source>
</evidence>
<accession>A0ABN7WW09</accession>
<name>A0ABN7WW09_GIGMA</name>
<comment type="caution">
    <text evidence="1">The sequence shown here is derived from an EMBL/GenBank/DDBJ whole genome shotgun (WGS) entry which is preliminary data.</text>
</comment>